<evidence type="ECO:0000313" key="10">
    <source>
        <dbReference type="EMBL" id="POZ56818.1"/>
    </source>
</evidence>
<evidence type="ECO:0000313" key="11">
    <source>
        <dbReference type="Proteomes" id="UP000237319"/>
    </source>
</evidence>
<evidence type="ECO:0000256" key="5">
    <source>
        <dbReference type="PIRSR" id="PIRSR634603-1"/>
    </source>
</evidence>
<evidence type="ECO:0000256" key="2">
    <source>
        <dbReference type="ARBA" id="ARBA00022723"/>
    </source>
</evidence>
<dbReference type="GO" id="GO:0016855">
    <property type="term" value="F:racemase and epimerase activity, acting on amino acids and derivatives"/>
    <property type="evidence" value="ECO:0007669"/>
    <property type="project" value="UniProtKB-UniRule"/>
</dbReference>
<dbReference type="CDD" id="cd03319">
    <property type="entry name" value="L-Ala-DL-Glu_epimerase"/>
    <property type="match status" value="1"/>
</dbReference>
<evidence type="ECO:0000256" key="7">
    <source>
        <dbReference type="PIRSR" id="PIRSR634603-3"/>
    </source>
</evidence>
<dbReference type="Pfam" id="PF02746">
    <property type="entry name" value="MR_MLE_N"/>
    <property type="match status" value="1"/>
</dbReference>
<dbReference type="SFLD" id="SFLDG00180">
    <property type="entry name" value="muconate_cycloisomerase"/>
    <property type="match status" value="1"/>
</dbReference>
<feature type="binding site" evidence="6">
    <location>
        <position position="320"/>
    </location>
    <ligand>
        <name>substrate</name>
    </ligand>
</feature>
<feature type="binding site" evidence="6">
    <location>
        <position position="24"/>
    </location>
    <ligand>
        <name>substrate</name>
    </ligand>
</feature>
<keyword evidence="3 7" id="KW-0460">Magnesium</keyword>
<evidence type="ECO:0000256" key="4">
    <source>
        <dbReference type="ARBA" id="ARBA00023235"/>
    </source>
</evidence>
<dbReference type="InterPro" id="IPR013341">
    <property type="entry name" value="Mandelate_racemase_N_dom"/>
</dbReference>
<evidence type="ECO:0000256" key="1">
    <source>
        <dbReference type="ARBA" id="ARBA00008031"/>
    </source>
</evidence>
<dbReference type="AlphaFoldDB" id="A0A2S5D1F2"/>
<dbReference type="PANTHER" id="PTHR48073">
    <property type="entry name" value="O-SUCCINYLBENZOATE SYNTHASE-RELATED"/>
    <property type="match status" value="1"/>
</dbReference>
<feature type="binding site" evidence="6">
    <location>
        <position position="135"/>
    </location>
    <ligand>
        <name>substrate</name>
    </ligand>
</feature>
<feature type="binding site" evidence="7">
    <location>
        <position position="218"/>
    </location>
    <ligand>
        <name>Mg(2+)</name>
        <dbReference type="ChEBI" id="CHEBI:18420"/>
    </ligand>
</feature>
<dbReference type="GO" id="GO:0006518">
    <property type="term" value="P:peptide metabolic process"/>
    <property type="evidence" value="ECO:0007669"/>
    <property type="project" value="UniProtKB-ARBA"/>
</dbReference>
<dbReference type="GO" id="GO:0000287">
    <property type="term" value="F:magnesium ion binding"/>
    <property type="evidence" value="ECO:0007669"/>
    <property type="project" value="UniProtKB-ARBA"/>
</dbReference>
<name>A0A2S5D1F2_LYSSH</name>
<feature type="binding site" evidence="6">
    <location>
        <position position="322"/>
    </location>
    <ligand>
        <name>substrate</name>
    </ligand>
</feature>
<dbReference type="FunFam" id="3.30.390.10:FF:000009">
    <property type="entry name" value="Hydrophobic dipeptide epimerase"/>
    <property type="match status" value="1"/>
</dbReference>
<keyword evidence="11" id="KW-1185">Reference proteome</keyword>
<evidence type="ECO:0000259" key="9">
    <source>
        <dbReference type="SMART" id="SM00922"/>
    </source>
</evidence>
<keyword evidence="2 7" id="KW-0479">Metal-binding</keyword>
<dbReference type="EC" id="5.1.1.-" evidence="8"/>
<protein>
    <recommendedName>
        <fullName evidence="8">Dipeptide epimerase</fullName>
        <ecNumber evidence="8">5.1.1.-</ecNumber>
    </recommendedName>
</protein>
<dbReference type="SUPFAM" id="SSF51604">
    <property type="entry name" value="Enolase C-terminal domain-like"/>
    <property type="match status" value="1"/>
</dbReference>
<feature type="binding site" evidence="6">
    <location>
        <position position="295"/>
    </location>
    <ligand>
        <name>substrate</name>
    </ligand>
</feature>
<dbReference type="InterPro" id="IPR029065">
    <property type="entry name" value="Enolase_C-like"/>
</dbReference>
<keyword evidence="4 8" id="KW-0413">Isomerase</keyword>
<dbReference type="Pfam" id="PF13378">
    <property type="entry name" value="MR_MLE_C"/>
    <property type="match status" value="1"/>
</dbReference>
<evidence type="ECO:0000256" key="3">
    <source>
        <dbReference type="ARBA" id="ARBA00022842"/>
    </source>
</evidence>
<feature type="binding site" evidence="6">
    <location>
        <position position="297"/>
    </location>
    <ligand>
        <name>substrate</name>
    </ligand>
</feature>
<comment type="caution">
    <text evidence="10">The sequence shown here is derived from an EMBL/GenBank/DDBJ whole genome shotgun (WGS) entry which is preliminary data.</text>
</comment>
<dbReference type="RefSeq" id="WP_103976859.1">
    <property type="nucleotide sequence ID" value="NZ_PGLV01000001.1"/>
</dbReference>
<dbReference type="InterPro" id="IPR013342">
    <property type="entry name" value="Mandelate_racemase_C"/>
</dbReference>
<dbReference type="Gene3D" id="3.20.20.120">
    <property type="entry name" value="Enolase-like C-terminal domain"/>
    <property type="match status" value="1"/>
</dbReference>
<dbReference type="PANTHER" id="PTHR48073:SF2">
    <property type="entry name" value="O-SUCCINYLBENZOATE SYNTHASE"/>
    <property type="match status" value="1"/>
</dbReference>
<dbReference type="Proteomes" id="UP000237319">
    <property type="component" value="Unassembled WGS sequence"/>
</dbReference>
<feature type="binding site" evidence="7">
    <location>
        <position position="190"/>
    </location>
    <ligand>
        <name>Mg(2+)</name>
        <dbReference type="ChEBI" id="CHEBI:18420"/>
    </ligand>
</feature>
<dbReference type="PROSITE" id="PS00908">
    <property type="entry name" value="MR_MLE_1"/>
    <property type="match status" value="1"/>
</dbReference>
<dbReference type="GO" id="GO:0009063">
    <property type="term" value="P:amino acid catabolic process"/>
    <property type="evidence" value="ECO:0007669"/>
    <property type="project" value="InterPro"/>
</dbReference>
<comment type="similarity">
    <text evidence="1 8">Belongs to the mandelate racemase/muconate lactonizing enzyme family.</text>
</comment>
<evidence type="ECO:0000256" key="6">
    <source>
        <dbReference type="PIRSR" id="PIRSR634603-2"/>
    </source>
</evidence>
<dbReference type="SFLD" id="SFLDF00009">
    <property type="entry name" value="o-succinylbenzoate_synthase"/>
    <property type="match status" value="1"/>
</dbReference>
<dbReference type="InterPro" id="IPR029017">
    <property type="entry name" value="Enolase-like_N"/>
</dbReference>
<dbReference type="InterPro" id="IPR036849">
    <property type="entry name" value="Enolase-like_C_sf"/>
</dbReference>
<accession>A0A2S5D1F2</accession>
<gene>
    <name evidence="10" type="ORF">LYSIN_01601</name>
</gene>
<feature type="active site" description="Proton acceptor; specific for (R)-substrate epimerization" evidence="5">
    <location>
        <position position="162"/>
    </location>
</feature>
<organism evidence="10 11">
    <name type="scientific">Lysinibacillus sphaericus</name>
    <name type="common">Bacillus sphaericus</name>
    <dbReference type="NCBI Taxonomy" id="1421"/>
    <lineage>
        <taxon>Bacteria</taxon>
        <taxon>Bacillati</taxon>
        <taxon>Bacillota</taxon>
        <taxon>Bacilli</taxon>
        <taxon>Bacillales</taxon>
        <taxon>Bacillaceae</taxon>
        <taxon>Lysinibacillus</taxon>
    </lineage>
</organism>
<dbReference type="SUPFAM" id="SSF54826">
    <property type="entry name" value="Enolase N-terminal domain-like"/>
    <property type="match status" value="1"/>
</dbReference>
<comment type="cofactor">
    <cofactor evidence="7 8">
        <name>Mg(2+)</name>
        <dbReference type="ChEBI" id="CHEBI:18420"/>
    </cofactor>
    <text evidence="7 8">Binds 1 Mg(2+) ion per subunit.</text>
</comment>
<feature type="binding site" evidence="6">
    <location>
        <position position="160"/>
    </location>
    <ligand>
        <name>substrate</name>
    </ligand>
</feature>
<dbReference type="SFLD" id="SFLDS00001">
    <property type="entry name" value="Enolase"/>
    <property type="match status" value="1"/>
</dbReference>
<feature type="domain" description="Mandelate racemase/muconate lactonizing enzyme C-terminal" evidence="9">
    <location>
        <begin position="141"/>
        <end position="239"/>
    </location>
</feature>
<dbReference type="Gene3D" id="3.30.390.10">
    <property type="entry name" value="Enolase-like, N-terminal domain"/>
    <property type="match status" value="1"/>
</dbReference>
<dbReference type="EMBL" id="PGLV01000001">
    <property type="protein sequence ID" value="POZ56818.1"/>
    <property type="molecule type" value="Genomic_DNA"/>
</dbReference>
<feature type="binding site" evidence="7">
    <location>
        <position position="243"/>
    </location>
    <ligand>
        <name>Mg(2+)</name>
        <dbReference type="ChEBI" id="CHEBI:18420"/>
    </ligand>
</feature>
<feature type="active site" description="Proton acceptor; specific for (S)-substrate epimerization" evidence="5">
    <location>
        <position position="267"/>
    </location>
</feature>
<proteinExistence type="inferred from homology"/>
<dbReference type="InterPro" id="IPR018110">
    <property type="entry name" value="Mandel_Rmase/mucon_lact_enz_CS"/>
</dbReference>
<reference evidence="10 11" key="1">
    <citation type="submission" date="2017-11" db="EMBL/GenBank/DDBJ databases">
        <title>Genome sequence of Lysinibacillus sphaericus, a lignin-degrading bacteria isolated from municipal solid waste soil.</title>
        <authorList>
            <person name="Persinoti G.F."/>
            <person name="Paixao D.A."/>
            <person name="Bugg T.D."/>
            <person name="Squina F.M."/>
        </authorList>
    </citation>
    <scope>NUCLEOTIDE SEQUENCE [LARGE SCALE GENOMIC DNA]</scope>
    <source>
        <strain evidence="10 11">A1</strain>
    </source>
</reference>
<dbReference type="InterPro" id="IPR034603">
    <property type="entry name" value="Dipeptide_epimerase"/>
</dbReference>
<evidence type="ECO:0000256" key="8">
    <source>
        <dbReference type="RuleBase" id="RU366006"/>
    </source>
</evidence>
<sequence>MKIKDIVVATVKAPLIVPFKTALRTVQSIENIAVYVHSEHGQIGIGEAAPTAVITGETLGSIRDAIEHYIKPAIVGMDIQEIALVMERMDNSIYQNTSAKAAVDMALYDLLAQLHKTPLYKLLGGYRKALTTDITISVNSIAHMIKDSLSAVERGFQILKVKVGKDPATDIQRVMAIRDAVGKAVTLRVDANQGWTPKEAVRIIRALEDADSNIELVEQPVHYADLTGMQYVTANTLTNILADESVFSAKDALTIIERRAADFINIKLMKTGGIFHAQKICHIAEAHGIACMMGCMLETKISVSAAAHFAASQKNITMIDLDGPSLCLKDPIAGGPIFNNDRITMTDANGIGFSR</sequence>
<dbReference type="SMART" id="SM00922">
    <property type="entry name" value="MR_MLE"/>
    <property type="match status" value="1"/>
</dbReference>